<gene>
    <name evidence="6" type="ORF">NV381_18425</name>
</gene>
<dbReference type="SUPFAM" id="SSF51011">
    <property type="entry name" value="Glycosyl hydrolase domain"/>
    <property type="match status" value="1"/>
</dbReference>
<dbReference type="InterPro" id="IPR055235">
    <property type="entry name" value="ASD1_cat"/>
</dbReference>
<evidence type="ECO:0000259" key="5">
    <source>
        <dbReference type="PROSITE" id="PS51272"/>
    </source>
</evidence>
<feature type="domain" description="SLH" evidence="5">
    <location>
        <begin position="1268"/>
        <end position="1326"/>
    </location>
</feature>
<reference evidence="6 7" key="1">
    <citation type="submission" date="2022-08" db="EMBL/GenBank/DDBJ databases">
        <title>Paenibacillus endoradicis sp. nov., Paenibacillus radicibacter sp. nov and Paenibacillus pararadicis sp. nov., three cold-adapted plant growth-promoting bacteria isolated from root of Larix gmelinii in Great Khingan.</title>
        <authorList>
            <person name="Xue H."/>
        </authorList>
    </citation>
    <scope>NUCLEOTIDE SEQUENCE [LARGE SCALE GENOMIC DNA]</scope>
    <source>
        <strain evidence="6 7">N5-1-1-5</strain>
    </source>
</reference>
<feature type="signal peptide" evidence="3">
    <location>
        <begin position="1"/>
        <end position="26"/>
    </location>
</feature>
<feature type="region of interest" description="Disordered" evidence="2">
    <location>
        <begin position="978"/>
        <end position="997"/>
    </location>
</feature>
<dbReference type="SMART" id="SM00635">
    <property type="entry name" value="BID_2"/>
    <property type="match status" value="1"/>
</dbReference>
<dbReference type="SMART" id="SM00060">
    <property type="entry name" value="FN3"/>
    <property type="match status" value="2"/>
</dbReference>
<dbReference type="RefSeq" id="WP_258214757.1">
    <property type="nucleotide sequence ID" value="NZ_JANQBD010000013.1"/>
</dbReference>
<dbReference type="Gene3D" id="2.60.40.1180">
    <property type="entry name" value="Golgi alpha-mannosidase II"/>
    <property type="match status" value="1"/>
</dbReference>
<keyword evidence="3" id="KW-0732">Signal</keyword>
<comment type="pathway">
    <text evidence="1">Glycan metabolism.</text>
</comment>
<proteinExistence type="predicted"/>
<dbReference type="SUPFAM" id="SSF49265">
    <property type="entry name" value="Fibronectin type III"/>
    <property type="match status" value="1"/>
</dbReference>
<evidence type="ECO:0000256" key="3">
    <source>
        <dbReference type="SAM" id="SignalP"/>
    </source>
</evidence>
<feature type="domain" description="SLH" evidence="5">
    <location>
        <begin position="1331"/>
        <end position="1385"/>
    </location>
</feature>
<organism evidence="6 7">
    <name type="scientific">Paenibacillus radicis</name>
    <name type="common">ex Xue et al. 2023</name>
    <dbReference type="NCBI Taxonomy" id="2972489"/>
    <lineage>
        <taxon>Bacteria</taxon>
        <taxon>Bacillati</taxon>
        <taxon>Bacillota</taxon>
        <taxon>Bacilli</taxon>
        <taxon>Bacillales</taxon>
        <taxon>Paenibacillaceae</taxon>
        <taxon>Paenibacillus</taxon>
    </lineage>
</organism>
<dbReference type="EMBL" id="JANQBD010000013">
    <property type="protein sequence ID" value="MCR8633180.1"/>
    <property type="molecule type" value="Genomic_DNA"/>
</dbReference>
<dbReference type="Pfam" id="PF00395">
    <property type="entry name" value="SLH"/>
    <property type="match status" value="3"/>
</dbReference>
<evidence type="ECO:0000313" key="6">
    <source>
        <dbReference type="EMBL" id="MCR8633180.1"/>
    </source>
</evidence>
<evidence type="ECO:0000259" key="4">
    <source>
        <dbReference type="PROSITE" id="PS50853"/>
    </source>
</evidence>
<dbReference type="InterPro" id="IPR017853">
    <property type="entry name" value="GH"/>
</dbReference>
<dbReference type="Pfam" id="PF00041">
    <property type="entry name" value="fn3"/>
    <property type="match status" value="1"/>
</dbReference>
<dbReference type="InterPro" id="IPR036116">
    <property type="entry name" value="FN3_sf"/>
</dbReference>
<accession>A0ABT1YMF9</accession>
<dbReference type="InterPro" id="IPR003961">
    <property type="entry name" value="FN3_dom"/>
</dbReference>
<evidence type="ECO:0000256" key="2">
    <source>
        <dbReference type="SAM" id="MobiDB-lite"/>
    </source>
</evidence>
<sequence length="1385" mass="147697">MFKKLICILMATLLCLSTLAITPVSAAVAPPAAPNDVVASAGNSQVNLSWSGVPQAVSYNVYQRTASTSYGANPIGTIGTVTGTVYAGTVYNATGLSNGTTYYFTVVASNAGGNSTYSNEVSATPGVGAATINVNTHSVLNTFTHKLFGVNSRYGSSLNQYKLSSNAYGMWDYENDRITTQADEYVGEMKPGVLRFPGGTMANLYEWKKSIGPVENRLPQIHGTSLAATTSEFGLDEAARFSEAHGIELTYMYNMGNGSLQDALDLIEYCNAPNDGSNWNGGTDWASERAANGHPEPYNITKFEMGNEFNLQRAQQYWTQTISNADYESRYALGGQMDFKDDFTKFAPTLSTQLGKIYKVVRDTDWTDAASNSDGKANQVVYFRYRPVVAGSGEVFVNNVKWDIVSTLANAGKVNAVAVDYSKGSITFGDGINGNIPPAGATIRTKYSAIKDGFATMAEGMINFSKAHGLNIEVYSSIHNENFYKAMQGHNTWTGIAIHPYGSAFTYNNINDGLYADNTMFIAEGALDEVKEQLNLLKTYKPDGKAAITEYAIIAYNANNKSWLNSNSHAIYTARSALGFTEIPGISYANRHSLIDTPFSQDATGWGNQGLLSVYLNEGPATTVPNRTLKKITQTPAALVLQMLNTFYGTKAVQTTIDNNPRMQATSTLYPTIPYYPSFIDTGINPKDDNENVSINVLDVHASTDDDGYTYVAVANGSRNQNVSATIKLDETSKLPTAQVMYVDSPTFMSTNDDINPDNVQLVKTGITGIAGKNSITYDFPANTFVIIKVKTQGDLMPEANVSNVVISGPSSVEAGVAYRYEAAVSPVNAKTVSATWKITQGSGIATINARTGRVQANAPGIVKVVASVDGLDSVAYSTMVQANAPLPVAPTGLIATAGDSQVSLNWNSVPQTVSYKVYQGTSTGSYGSTPIAITSVPTYKAVGLSGGTPYYFAVVATNSYGDSIYSYEASAIPTFHRSSSSGSSRSGEVAAPSADLSGSKSMFTAPKLDNSTGKATVQLDTAGLKAAFDSTKADDKGIKTIKVEIPKIDGAKAYEFTLDANFLTAAGAANKIEIKSDIGSVVMPGNMLANTSVEGGKIVSLNIAQADTSKYADDIKEKTGGRPVIDLSVAVDGKTVDYNNPDAPVTVAIPYTPTAEELKNPEHIVVWCIDGSGKAISVPSGKYDASAVVFSTTHFSQYAVAYVFRTFDDTADYAWAKDSIEVIAAKGILNGTTDNTFSPGANITRADFTMILVKSLGLRAKIDSGFSDVKVADYYYESVGIAKALGVANGSGDNKFNPSEEISRQDMMVITARAMKIAGKLTSSGSRENLEAFADKSDVADYAAADISTMVNEGLIEGDTNRVNPLGKTTRAEAAVIMYRVYNK</sequence>
<dbReference type="PROSITE" id="PS50853">
    <property type="entry name" value="FN3"/>
    <property type="match status" value="2"/>
</dbReference>
<dbReference type="Gene3D" id="3.20.20.80">
    <property type="entry name" value="Glycosidases"/>
    <property type="match status" value="1"/>
</dbReference>
<dbReference type="Pfam" id="PF22848">
    <property type="entry name" value="ASD1_dom"/>
    <property type="match status" value="1"/>
</dbReference>
<keyword evidence="7" id="KW-1185">Reference proteome</keyword>
<feature type="compositionally biased region" description="Low complexity" evidence="2">
    <location>
        <begin position="978"/>
        <end position="988"/>
    </location>
</feature>
<feature type="chain" id="PRO_5046034980" evidence="3">
    <location>
        <begin position="27"/>
        <end position="1385"/>
    </location>
</feature>
<dbReference type="Proteomes" id="UP001300012">
    <property type="component" value="Unassembled WGS sequence"/>
</dbReference>
<dbReference type="PANTHER" id="PTHR43576">
    <property type="entry name" value="ALPHA-L-ARABINOFURANOSIDASE C-RELATED"/>
    <property type="match status" value="1"/>
</dbReference>
<name>A0ABT1YMF9_9BACL</name>
<dbReference type="SUPFAM" id="SSF51445">
    <property type="entry name" value="(Trans)glycosidases"/>
    <property type="match status" value="1"/>
</dbReference>
<dbReference type="PROSITE" id="PS51272">
    <property type="entry name" value="SLH"/>
    <property type="match status" value="3"/>
</dbReference>
<dbReference type="PANTHER" id="PTHR43576:SF3">
    <property type="entry name" value="ALPHA-L-ARABINOFURANOSIDASE C"/>
    <property type="match status" value="1"/>
</dbReference>
<dbReference type="InterPro" id="IPR013780">
    <property type="entry name" value="Glyco_hydro_b"/>
</dbReference>
<protein>
    <submittedName>
        <fullName evidence="6">S-layer homology domain-containing protein</fullName>
    </submittedName>
</protein>
<feature type="domain" description="SLH" evidence="5">
    <location>
        <begin position="1204"/>
        <end position="1267"/>
    </location>
</feature>
<feature type="domain" description="Fibronectin type-III" evidence="4">
    <location>
        <begin position="887"/>
        <end position="978"/>
    </location>
</feature>
<feature type="domain" description="Fibronectin type-III" evidence="4">
    <location>
        <begin position="30"/>
        <end position="130"/>
    </location>
</feature>
<evidence type="ECO:0000313" key="7">
    <source>
        <dbReference type="Proteomes" id="UP001300012"/>
    </source>
</evidence>
<dbReference type="InterPro" id="IPR003343">
    <property type="entry name" value="Big_2"/>
</dbReference>
<dbReference type="CDD" id="cd00063">
    <property type="entry name" value="FN3"/>
    <property type="match status" value="2"/>
</dbReference>
<dbReference type="Gene3D" id="2.60.40.10">
    <property type="entry name" value="Immunoglobulins"/>
    <property type="match status" value="2"/>
</dbReference>
<dbReference type="InterPro" id="IPR001119">
    <property type="entry name" value="SLH_dom"/>
</dbReference>
<comment type="caution">
    <text evidence="6">The sequence shown here is derived from an EMBL/GenBank/DDBJ whole genome shotgun (WGS) entry which is preliminary data.</text>
</comment>
<dbReference type="InterPro" id="IPR013783">
    <property type="entry name" value="Ig-like_fold"/>
</dbReference>
<evidence type="ECO:0000256" key="1">
    <source>
        <dbReference type="ARBA" id="ARBA00004881"/>
    </source>
</evidence>